<feature type="compositionally biased region" description="Polar residues" evidence="1">
    <location>
        <begin position="27"/>
        <end position="36"/>
    </location>
</feature>
<feature type="compositionally biased region" description="Basic residues" evidence="1">
    <location>
        <begin position="393"/>
        <end position="404"/>
    </location>
</feature>
<dbReference type="Pfam" id="PF10680">
    <property type="entry name" value="RRN9"/>
    <property type="match status" value="1"/>
</dbReference>
<feature type="domain" description="Rrn9" evidence="2">
    <location>
        <begin position="99"/>
        <end position="180"/>
    </location>
</feature>
<feature type="compositionally biased region" description="Basic and acidic residues" evidence="1">
    <location>
        <begin position="422"/>
        <end position="432"/>
    </location>
</feature>
<evidence type="ECO:0000313" key="3">
    <source>
        <dbReference type="EMBL" id="PSN70155.1"/>
    </source>
</evidence>
<dbReference type="STRING" id="1448308.A0A2T2NXL0"/>
<evidence type="ECO:0000256" key="1">
    <source>
        <dbReference type="SAM" id="MobiDB-lite"/>
    </source>
</evidence>
<dbReference type="InterPro" id="IPR019622">
    <property type="entry name" value="Rrn9_dom"/>
</dbReference>
<feature type="compositionally biased region" description="Polar residues" evidence="1">
    <location>
        <begin position="254"/>
        <end position="263"/>
    </location>
</feature>
<feature type="compositionally biased region" description="Polar residues" evidence="1">
    <location>
        <begin position="370"/>
        <end position="380"/>
    </location>
</feature>
<name>A0A2T2NXL0_CORCC</name>
<sequence length="638" mass="70696">MSLFGGDGAVPEPESPIDRELEYQPATDLSSPQTQDLPEVYDIQPVPLALVSDEDDDFRDDTDSELEPVEEPSRPNRFTGKAPTWKGYTAADRQIVASLEQITSADLAAHAYNAHALRRRARLPADKLAEMKEWYSKNLWLRRGRDLEFTDAAGEVQTELIPYKLWTAWPLPPDRLPPTERGMVDDEGGWVIPNAEQVMDAGGRMRDELLAVFLREAKETWRSRKPETDVLGSMRSQDVQSHRSGTDFDAWSTGAETDNQGLTETEKESSSASGSEKKRLHSNKGEKDRQQRQAYKKPVILADDERGQQILQASINSLLTSLDHVAGAIRRNRYNHYGRGAYRDTSGSEFTSDAESRSSRSPSKSRSVLRGNTRQASTRPPSRKVSAAPRNNSKAKPKKRKSKPKPKEPRYDSDSASDYGAEFEKHDGDKVSESSSSDPPTPSRRREASASSGDGEPVSNQAGLIDWSEVLGMASMTGWNPNAVARTAQRCAALFGETMRFTELDEGLAAKPTTEPISAGLSTIPAPNTLASSSRPAKRPLFETGTLRCPHADCWGSKQDFAIPYRTVEHVKRVHGYDPRDNDSDNEERKVGGVHKDGFLQPITAKQGWLGGGRSKSGEKKTKRRKKEVESDTDDWGA</sequence>
<reference evidence="3 4" key="1">
    <citation type="journal article" date="2018" name="Front. Microbiol.">
        <title>Genome-Wide Analysis of Corynespora cassiicola Leaf Fall Disease Putative Effectors.</title>
        <authorList>
            <person name="Lopez D."/>
            <person name="Ribeiro S."/>
            <person name="Label P."/>
            <person name="Fumanal B."/>
            <person name="Venisse J.S."/>
            <person name="Kohler A."/>
            <person name="de Oliveira R.R."/>
            <person name="Labutti K."/>
            <person name="Lipzen A."/>
            <person name="Lail K."/>
            <person name="Bauer D."/>
            <person name="Ohm R.A."/>
            <person name="Barry K.W."/>
            <person name="Spatafora J."/>
            <person name="Grigoriev I.V."/>
            <person name="Martin F.M."/>
            <person name="Pujade-Renaud V."/>
        </authorList>
    </citation>
    <scope>NUCLEOTIDE SEQUENCE [LARGE SCALE GENOMIC DNA]</scope>
    <source>
        <strain evidence="3 4">Philippines</strain>
    </source>
</reference>
<feature type="region of interest" description="Disordered" evidence="1">
    <location>
        <begin position="338"/>
        <end position="462"/>
    </location>
</feature>
<evidence type="ECO:0000259" key="2">
    <source>
        <dbReference type="Pfam" id="PF10680"/>
    </source>
</evidence>
<feature type="region of interest" description="Disordered" evidence="1">
    <location>
        <begin position="224"/>
        <end position="294"/>
    </location>
</feature>
<accession>A0A2T2NXL0</accession>
<protein>
    <recommendedName>
        <fullName evidence="2">Rrn9 domain-containing protein</fullName>
    </recommendedName>
</protein>
<gene>
    <name evidence="3" type="ORF">BS50DRAFT_608759</name>
</gene>
<feature type="compositionally biased region" description="Basic and acidic residues" evidence="1">
    <location>
        <begin position="574"/>
        <end position="598"/>
    </location>
</feature>
<proteinExistence type="predicted"/>
<dbReference type="OrthoDB" id="5412288at2759"/>
<feature type="region of interest" description="Disordered" evidence="1">
    <location>
        <begin position="574"/>
        <end position="638"/>
    </location>
</feature>
<dbReference type="AlphaFoldDB" id="A0A2T2NXL0"/>
<evidence type="ECO:0000313" key="4">
    <source>
        <dbReference type="Proteomes" id="UP000240883"/>
    </source>
</evidence>
<dbReference type="EMBL" id="KZ678132">
    <property type="protein sequence ID" value="PSN70155.1"/>
    <property type="molecule type" value="Genomic_DNA"/>
</dbReference>
<feature type="region of interest" description="Disordered" evidence="1">
    <location>
        <begin position="1"/>
        <end position="82"/>
    </location>
</feature>
<organism evidence="3 4">
    <name type="scientific">Corynespora cassiicola Philippines</name>
    <dbReference type="NCBI Taxonomy" id="1448308"/>
    <lineage>
        <taxon>Eukaryota</taxon>
        <taxon>Fungi</taxon>
        <taxon>Dikarya</taxon>
        <taxon>Ascomycota</taxon>
        <taxon>Pezizomycotina</taxon>
        <taxon>Dothideomycetes</taxon>
        <taxon>Pleosporomycetidae</taxon>
        <taxon>Pleosporales</taxon>
        <taxon>Corynesporascaceae</taxon>
        <taxon>Corynespora</taxon>
    </lineage>
</organism>
<keyword evidence="4" id="KW-1185">Reference proteome</keyword>
<dbReference type="Proteomes" id="UP000240883">
    <property type="component" value="Unassembled WGS sequence"/>
</dbReference>
<feature type="compositionally biased region" description="Acidic residues" evidence="1">
    <location>
        <begin position="52"/>
        <end position="70"/>
    </location>
</feature>